<gene>
    <name evidence="2" type="ORF">J437_LFUL013635</name>
</gene>
<protein>
    <recommendedName>
        <fullName evidence="1">PiggyBac transposable element-derived protein domain-containing protein</fullName>
    </recommendedName>
</protein>
<accession>A0A8K0KJX2</accession>
<proteinExistence type="predicted"/>
<feature type="domain" description="PiggyBac transposable element-derived protein" evidence="1">
    <location>
        <begin position="79"/>
        <end position="168"/>
    </location>
</feature>
<reference evidence="2" key="1">
    <citation type="submission" date="2013-04" db="EMBL/GenBank/DDBJ databases">
        <authorList>
            <person name="Qu J."/>
            <person name="Murali S.C."/>
            <person name="Bandaranaike D."/>
            <person name="Bellair M."/>
            <person name="Blankenburg K."/>
            <person name="Chao H."/>
            <person name="Dinh H."/>
            <person name="Doddapaneni H."/>
            <person name="Downs B."/>
            <person name="Dugan-Rocha S."/>
            <person name="Elkadiri S."/>
            <person name="Gnanaolivu R.D."/>
            <person name="Hernandez B."/>
            <person name="Javaid M."/>
            <person name="Jayaseelan J.C."/>
            <person name="Lee S."/>
            <person name="Li M."/>
            <person name="Ming W."/>
            <person name="Munidasa M."/>
            <person name="Muniz J."/>
            <person name="Nguyen L."/>
            <person name="Ongeri F."/>
            <person name="Osuji N."/>
            <person name="Pu L.-L."/>
            <person name="Puazo M."/>
            <person name="Qu C."/>
            <person name="Quiroz J."/>
            <person name="Raj R."/>
            <person name="Weissenberger G."/>
            <person name="Xin Y."/>
            <person name="Zou X."/>
            <person name="Han Y."/>
            <person name="Richards S."/>
            <person name="Worley K."/>
            <person name="Muzny D."/>
            <person name="Gibbs R."/>
        </authorList>
    </citation>
    <scope>NUCLEOTIDE SEQUENCE</scope>
    <source>
        <strain evidence="2">Sampled in the wild</strain>
    </source>
</reference>
<sequence length="316" mass="36503">MECKWRNLRSLDAAAQLIREHEDTVESRDISSDEENFTESEQIGSRMMMTQQIQLQHPRMHVVQRGEEIEDEERERAVFDDKNTRAVRRANDKFAPIREIWDAFIEKCRTLYSPSQYCTIDEQLLSFRGRCPFKVYNGQKQDKYGIKIVNLNDSKTFYMVNAIPYVGKLVLDESTGFSLVFLSFGRGLQKPKDMYHKTQLGDLEQFTPDDYASKLLCNVEGTIRCSREALIAASKRQSQYYNLRRQDASFHEGALVWGKNKVLSKAAEDFSAKLAVIFVGPFLVDKASSLSVYHLKTPGGCPAWDWHAQKQEEMVR</sequence>
<dbReference type="PANTHER" id="PTHR46599:SF6">
    <property type="entry name" value="DUAL SPECIFICITY PHOSPHATASE 26"/>
    <property type="match status" value="1"/>
</dbReference>
<dbReference type="OrthoDB" id="10057959at2759"/>
<reference evidence="2" key="2">
    <citation type="submission" date="2017-10" db="EMBL/GenBank/DDBJ databases">
        <title>Ladona fulva Genome sequencing and assembly.</title>
        <authorList>
            <person name="Murali S."/>
            <person name="Richards S."/>
            <person name="Bandaranaike D."/>
            <person name="Bellair M."/>
            <person name="Blankenburg K."/>
            <person name="Chao H."/>
            <person name="Dinh H."/>
            <person name="Doddapaneni H."/>
            <person name="Dugan-Rocha S."/>
            <person name="Elkadiri S."/>
            <person name="Gnanaolivu R."/>
            <person name="Hernandez B."/>
            <person name="Skinner E."/>
            <person name="Javaid M."/>
            <person name="Lee S."/>
            <person name="Li M."/>
            <person name="Ming W."/>
            <person name="Munidasa M."/>
            <person name="Muniz J."/>
            <person name="Nguyen L."/>
            <person name="Hughes D."/>
            <person name="Osuji N."/>
            <person name="Pu L.-L."/>
            <person name="Puazo M."/>
            <person name="Qu C."/>
            <person name="Quiroz J."/>
            <person name="Raj R."/>
            <person name="Weissenberger G."/>
            <person name="Xin Y."/>
            <person name="Zou X."/>
            <person name="Han Y."/>
            <person name="Worley K."/>
            <person name="Muzny D."/>
            <person name="Gibbs R."/>
        </authorList>
    </citation>
    <scope>NUCLEOTIDE SEQUENCE</scope>
    <source>
        <strain evidence="2">Sampled in the wild</strain>
    </source>
</reference>
<dbReference type="PANTHER" id="PTHR46599">
    <property type="entry name" value="PIGGYBAC TRANSPOSABLE ELEMENT-DERIVED PROTEIN 4"/>
    <property type="match status" value="1"/>
</dbReference>
<evidence type="ECO:0000259" key="1">
    <source>
        <dbReference type="Pfam" id="PF13843"/>
    </source>
</evidence>
<organism evidence="2 3">
    <name type="scientific">Ladona fulva</name>
    <name type="common">Scarce chaser dragonfly</name>
    <name type="synonym">Libellula fulva</name>
    <dbReference type="NCBI Taxonomy" id="123851"/>
    <lineage>
        <taxon>Eukaryota</taxon>
        <taxon>Metazoa</taxon>
        <taxon>Ecdysozoa</taxon>
        <taxon>Arthropoda</taxon>
        <taxon>Hexapoda</taxon>
        <taxon>Insecta</taxon>
        <taxon>Pterygota</taxon>
        <taxon>Palaeoptera</taxon>
        <taxon>Odonata</taxon>
        <taxon>Epiprocta</taxon>
        <taxon>Anisoptera</taxon>
        <taxon>Libelluloidea</taxon>
        <taxon>Libellulidae</taxon>
        <taxon>Ladona</taxon>
    </lineage>
</organism>
<evidence type="ECO:0000313" key="2">
    <source>
        <dbReference type="EMBL" id="KAG8235643.1"/>
    </source>
</evidence>
<dbReference type="EMBL" id="KZ308934">
    <property type="protein sequence ID" value="KAG8235643.1"/>
    <property type="molecule type" value="Genomic_DNA"/>
</dbReference>
<keyword evidence="3" id="KW-1185">Reference proteome</keyword>
<dbReference type="AlphaFoldDB" id="A0A8K0KJX2"/>
<dbReference type="Pfam" id="PF13843">
    <property type="entry name" value="DDE_Tnp_1_7"/>
    <property type="match status" value="1"/>
</dbReference>
<dbReference type="Proteomes" id="UP000792457">
    <property type="component" value="Unassembled WGS sequence"/>
</dbReference>
<comment type="caution">
    <text evidence="2">The sequence shown here is derived from an EMBL/GenBank/DDBJ whole genome shotgun (WGS) entry which is preliminary data.</text>
</comment>
<evidence type="ECO:0000313" key="3">
    <source>
        <dbReference type="Proteomes" id="UP000792457"/>
    </source>
</evidence>
<dbReference type="InterPro" id="IPR029526">
    <property type="entry name" value="PGBD"/>
</dbReference>
<name>A0A8K0KJX2_LADFU</name>